<dbReference type="WBParaSite" id="BXY_1174500.1">
    <property type="protein sequence ID" value="BXY_1174500.1"/>
    <property type="gene ID" value="BXY_1174500"/>
</dbReference>
<proteinExistence type="predicted"/>
<evidence type="ECO:0000313" key="3">
    <source>
        <dbReference type="WBParaSite" id="BXY_1174400.1"/>
    </source>
</evidence>
<name>A0A1I7SFD3_BURXY</name>
<evidence type="ECO:0000256" key="1">
    <source>
        <dbReference type="SAM" id="MobiDB-lite"/>
    </source>
</evidence>
<accession>A0A1I7SFD3</accession>
<dbReference type="AlphaFoldDB" id="A0A1I7SFD3"/>
<reference evidence="3 4" key="1">
    <citation type="submission" date="2016-11" db="UniProtKB">
        <authorList>
            <consortium name="WormBaseParasite"/>
        </authorList>
    </citation>
    <scope>IDENTIFICATION</scope>
</reference>
<sequence length="208" mass="22210">MMVIQSTTSMAVAVADVRAVHDKQSLPGPVALRNPPMECNLLANIRVNRISKLPNRPHTSLGDEVKLFASTISYAYVAEQYELIGQDKQVRTVLGLLSEVPGHSISVTSKGQPKLKRKPLQFVIPNPAKTITIPNGFVTSDIQLKSEVGTPKGGNHPNTARDVARLIFGHSTPGINAAKTPASATECGLPSDHPTATTTGGRQRRHAG</sequence>
<evidence type="ECO:0000313" key="4">
    <source>
        <dbReference type="WBParaSite" id="BXY_1174500.1"/>
    </source>
</evidence>
<feature type="region of interest" description="Disordered" evidence="1">
    <location>
        <begin position="179"/>
        <end position="208"/>
    </location>
</feature>
<dbReference type="WBParaSite" id="BXY_1174400.1">
    <property type="protein sequence ID" value="BXY_1174400.1"/>
    <property type="gene ID" value="BXY_1174400"/>
</dbReference>
<dbReference type="Proteomes" id="UP000095284">
    <property type="component" value="Unplaced"/>
</dbReference>
<protein>
    <submittedName>
        <fullName evidence="3 4">Uncharacterized protein</fullName>
    </submittedName>
</protein>
<organism evidence="2 4">
    <name type="scientific">Bursaphelenchus xylophilus</name>
    <name type="common">Pinewood nematode worm</name>
    <name type="synonym">Aphelenchoides xylophilus</name>
    <dbReference type="NCBI Taxonomy" id="6326"/>
    <lineage>
        <taxon>Eukaryota</taxon>
        <taxon>Metazoa</taxon>
        <taxon>Ecdysozoa</taxon>
        <taxon>Nematoda</taxon>
        <taxon>Chromadorea</taxon>
        <taxon>Rhabditida</taxon>
        <taxon>Tylenchina</taxon>
        <taxon>Tylenchomorpha</taxon>
        <taxon>Aphelenchoidea</taxon>
        <taxon>Aphelenchoididae</taxon>
        <taxon>Bursaphelenchus</taxon>
    </lineage>
</organism>
<evidence type="ECO:0000313" key="2">
    <source>
        <dbReference type="Proteomes" id="UP000095284"/>
    </source>
</evidence>